<evidence type="ECO:0000313" key="7">
    <source>
        <dbReference type="EMBL" id="CAB4996445.1"/>
    </source>
</evidence>
<feature type="transmembrane region" description="Helical" evidence="1">
    <location>
        <begin position="292"/>
        <end position="318"/>
    </location>
</feature>
<evidence type="ECO:0000256" key="1">
    <source>
        <dbReference type="SAM" id="Phobius"/>
    </source>
</evidence>
<sequence>MSMITALVIFMAPPAAALADAPGPTDYRSSVIAIDPPTDTIHPSVIGGDSFLLLQVDAGTTVVVYGYQGEQYLRYEGDGTVFENQSSPTFALSGSRYGGSLPAGFDEHAPEDWHSVASDGRYAWHDHRIHWMANVRPPGKRPGDVVLRSQLRMTVDQIDVKVTVESIWNPAASRLPVWFGAAGGFAVALLVGLVRRSRWPEAGLALIAGVATIVGWWQYASLPTSTGPKVVWFLMPLAATLATTAMVFIRSMLTKAALLTIAGVNLFLWGWLRRDGFTHALLPNDAPGWFDRAVSAAAIASGPVAAAFGLAALALAVVAPARGATSAT</sequence>
<evidence type="ECO:0000313" key="4">
    <source>
        <dbReference type="EMBL" id="CAB4823639.1"/>
    </source>
</evidence>
<keyword evidence="1" id="KW-1133">Transmembrane helix</keyword>
<keyword evidence="1" id="KW-0812">Transmembrane</keyword>
<protein>
    <submittedName>
        <fullName evidence="2">Unannotated protein</fullName>
    </submittedName>
</protein>
<reference evidence="2" key="1">
    <citation type="submission" date="2020-05" db="EMBL/GenBank/DDBJ databases">
        <authorList>
            <person name="Chiriac C."/>
            <person name="Salcher M."/>
            <person name="Ghai R."/>
            <person name="Kavagutti S V."/>
        </authorList>
    </citation>
    <scope>NUCLEOTIDE SEQUENCE</scope>
</reference>
<dbReference type="EMBL" id="CAFBOL010000049">
    <property type="protein sequence ID" value="CAB4996445.1"/>
    <property type="molecule type" value="Genomic_DNA"/>
</dbReference>
<feature type="transmembrane region" description="Helical" evidence="1">
    <location>
        <begin position="231"/>
        <end position="249"/>
    </location>
</feature>
<proteinExistence type="predicted"/>
<dbReference type="EMBL" id="CAFAAV010000114">
    <property type="protein sequence ID" value="CAB4823639.1"/>
    <property type="molecule type" value="Genomic_DNA"/>
</dbReference>
<dbReference type="EMBL" id="CAFBIY010000013">
    <property type="protein sequence ID" value="CAB4847060.1"/>
    <property type="molecule type" value="Genomic_DNA"/>
</dbReference>
<organism evidence="2">
    <name type="scientific">freshwater metagenome</name>
    <dbReference type="NCBI Taxonomy" id="449393"/>
    <lineage>
        <taxon>unclassified sequences</taxon>
        <taxon>metagenomes</taxon>
        <taxon>ecological metagenomes</taxon>
    </lineage>
</organism>
<dbReference type="EMBL" id="CAFBMT010000005">
    <property type="protein sequence ID" value="CAB4926994.1"/>
    <property type="molecule type" value="Genomic_DNA"/>
</dbReference>
<accession>A0A6J6A2D6</accession>
<feature type="transmembrane region" description="Helical" evidence="1">
    <location>
        <begin position="175"/>
        <end position="194"/>
    </location>
</feature>
<dbReference type="AlphaFoldDB" id="A0A6J6A2D6"/>
<evidence type="ECO:0000313" key="3">
    <source>
        <dbReference type="EMBL" id="CAB4731918.1"/>
    </source>
</evidence>
<name>A0A6J6A2D6_9ZZZZ</name>
<gene>
    <name evidence="3" type="ORF">UFOPK2656_02178</name>
    <name evidence="4" type="ORF">UFOPK3099_01536</name>
    <name evidence="5" type="ORF">UFOPK3267_00401</name>
    <name evidence="6" type="ORF">UFOPK3651_01235</name>
    <name evidence="7" type="ORF">UFOPK3931_01830</name>
    <name evidence="2" type="ORF">UFOPK4189_01064</name>
</gene>
<feature type="transmembrane region" description="Helical" evidence="1">
    <location>
        <begin position="256"/>
        <end position="272"/>
    </location>
</feature>
<evidence type="ECO:0000313" key="6">
    <source>
        <dbReference type="EMBL" id="CAB4926994.1"/>
    </source>
</evidence>
<evidence type="ECO:0000313" key="5">
    <source>
        <dbReference type="EMBL" id="CAB4847060.1"/>
    </source>
</evidence>
<dbReference type="EMBL" id="CAEZYF010000014">
    <property type="protein sequence ID" value="CAB4731918.1"/>
    <property type="molecule type" value="Genomic_DNA"/>
</dbReference>
<dbReference type="EMBL" id="CAESGF010000005">
    <property type="protein sequence ID" value="CAB4363282.1"/>
    <property type="molecule type" value="Genomic_DNA"/>
</dbReference>
<evidence type="ECO:0000313" key="2">
    <source>
        <dbReference type="EMBL" id="CAB4363282.1"/>
    </source>
</evidence>
<feature type="transmembrane region" description="Helical" evidence="1">
    <location>
        <begin position="201"/>
        <end position="219"/>
    </location>
</feature>
<keyword evidence="1" id="KW-0472">Membrane</keyword>